<name>A0ACC0RRI5_POPTR</name>
<protein>
    <submittedName>
        <fullName evidence="1">Uncharacterized protein</fullName>
    </submittedName>
</protein>
<accession>A0ACC0RRI5</accession>
<sequence>MEFSQESREDRLGFCMKLCPSPKMTIQDMTTGELMEAFPMPPLDLGIAVLTSSSPTSHPSSIDHQVEMLECSVVIDNRAEVLLIQIKIL</sequence>
<gene>
    <name evidence="1" type="ORF">POPTR_016G003066v4</name>
</gene>
<comment type="caution">
    <text evidence="1">The sequence shown here is derived from an EMBL/GenBank/DDBJ whole genome shotgun (WGS) entry which is preliminary data.</text>
</comment>
<dbReference type="EMBL" id="CM009305">
    <property type="protein sequence ID" value="KAI9379906.1"/>
    <property type="molecule type" value="Genomic_DNA"/>
</dbReference>
<keyword evidence="2" id="KW-1185">Reference proteome</keyword>
<proteinExistence type="predicted"/>
<evidence type="ECO:0000313" key="2">
    <source>
        <dbReference type="Proteomes" id="UP000006729"/>
    </source>
</evidence>
<evidence type="ECO:0000313" key="1">
    <source>
        <dbReference type="EMBL" id="KAI9379906.1"/>
    </source>
</evidence>
<dbReference type="Proteomes" id="UP000006729">
    <property type="component" value="Chromosome 16"/>
</dbReference>
<reference evidence="1 2" key="1">
    <citation type="journal article" date="2006" name="Science">
        <title>The genome of black cottonwood, Populus trichocarpa (Torr. &amp; Gray).</title>
        <authorList>
            <person name="Tuskan G.A."/>
            <person name="Difazio S."/>
            <person name="Jansson S."/>
            <person name="Bohlmann J."/>
            <person name="Grigoriev I."/>
            <person name="Hellsten U."/>
            <person name="Putnam N."/>
            <person name="Ralph S."/>
            <person name="Rombauts S."/>
            <person name="Salamov A."/>
            <person name="Schein J."/>
            <person name="Sterck L."/>
            <person name="Aerts A."/>
            <person name="Bhalerao R.R."/>
            <person name="Bhalerao R.P."/>
            <person name="Blaudez D."/>
            <person name="Boerjan W."/>
            <person name="Brun A."/>
            <person name="Brunner A."/>
            <person name="Busov V."/>
            <person name="Campbell M."/>
            <person name="Carlson J."/>
            <person name="Chalot M."/>
            <person name="Chapman J."/>
            <person name="Chen G.L."/>
            <person name="Cooper D."/>
            <person name="Coutinho P.M."/>
            <person name="Couturier J."/>
            <person name="Covert S."/>
            <person name="Cronk Q."/>
            <person name="Cunningham R."/>
            <person name="Davis J."/>
            <person name="Degroeve S."/>
            <person name="Dejardin A."/>
            <person name="Depamphilis C."/>
            <person name="Detter J."/>
            <person name="Dirks B."/>
            <person name="Dubchak I."/>
            <person name="Duplessis S."/>
            <person name="Ehlting J."/>
            <person name="Ellis B."/>
            <person name="Gendler K."/>
            <person name="Goodstein D."/>
            <person name="Gribskov M."/>
            <person name="Grimwood J."/>
            <person name="Groover A."/>
            <person name="Gunter L."/>
            <person name="Hamberger B."/>
            <person name="Heinze B."/>
            <person name="Helariutta Y."/>
            <person name="Henrissat B."/>
            <person name="Holligan D."/>
            <person name="Holt R."/>
            <person name="Huang W."/>
            <person name="Islam-Faridi N."/>
            <person name="Jones S."/>
            <person name="Jones-Rhoades M."/>
            <person name="Jorgensen R."/>
            <person name="Joshi C."/>
            <person name="Kangasjarvi J."/>
            <person name="Karlsson J."/>
            <person name="Kelleher C."/>
            <person name="Kirkpatrick R."/>
            <person name="Kirst M."/>
            <person name="Kohler A."/>
            <person name="Kalluri U."/>
            <person name="Larimer F."/>
            <person name="Leebens-Mack J."/>
            <person name="Leple J.C."/>
            <person name="Locascio P."/>
            <person name="Lou Y."/>
            <person name="Lucas S."/>
            <person name="Martin F."/>
            <person name="Montanini B."/>
            <person name="Napoli C."/>
            <person name="Nelson D.R."/>
            <person name="Nelson C."/>
            <person name="Nieminen K."/>
            <person name="Nilsson O."/>
            <person name="Pereda V."/>
            <person name="Peter G."/>
            <person name="Philippe R."/>
            <person name="Pilate G."/>
            <person name="Poliakov A."/>
            <person name="Razumovskaya J."/>
            <person name="Richardson P."/>
            <person name="Rinaldi C."/>
            <person name="Ritland K."/>
            <person name="Rouze P."/>
            <person name="Ryaboy D."/>
            <person name="Schmutz J."/>
            <person name="Schrader J."/>
            <person name="Segerman B."/>
            <person name="Shin H."/>
            <person name="Siddiqui A."/>
            <person name="Sterky F."/>
            <person name="Terry A."/>
            <person name="Tsai C.J."/>
            <person name="Uberbacher E."/>
            <person name="Unneberg P."/>
            <person name="Vahala J."/>
            <person name="Wall K."/>
            <person name="Wessler S."/>
            <person name="Yang G."/>
            <person name="Yin T."/>
            <person name="Douglas C."/>
            <person name="Marra M."/>
            <person name="Sandberg G."/>
            <person name="Van de Peer Y."/>
            <person name="Rokhsar D."/>
        </authorList>
    </citation>
    <scope>NUCLEOTIDE SEQUENCE [LARGE SCALE GENOMIC DNA]</scope>
    <source>
        <strain evidence="2">cv. Nisqually</strain>
    </source>
</reference>
<organism evidence="1 2">
    <name type="scientific">Populus trichocarpa</name>
    <name type="common">Western balsam poplar</name>
    <name type="synonym">Populus balsamifera subsp. trichocarpa</name>
    <dbReference type="NCBI Taxonomy" id="3694"/>
    <lineage>
        <taxon>Eukaryota</taxon>
        <taxon>Viridiplantae</taxon>
        <taxon>Streptophyta</taxon>
        <taxon>Embryophyta</taxon>
        <taxon>Tracheophyta</taxon>
        <taxon>Spermatophyta</taxon>
        <taxon>Magnoliopsida</taxon>
        <taxon>eudicotyledons</taxon>
        <taxon>Gunneridae</taxon>
        <taxon>Pentapetalae</taxon>
        <taxon>rosids</taxon>
        <taxon>fabids</taxon>
        <taxon>Malpighiales</taxon>
        <taxon>Salicaceae</taxon>
        <taxon>Saliceae</taxon>
        <taxon>Populus</taxon>
    </lineage>
</organism>